<gene>
    <name evidence="3" type="ORF">SAMN05216228_11351</name>
</gene>
<evidence type="ECO:0000256" key="1">
    <source>
        <dbReference type="SAM" id="MobiDB-lite"/>
    </source>
</evidence>
<dbReference type="PANTHER" id="PTHR35004">
    <property type="entry name" value="TRANSPOSASE RV3428C-RELATED"/>
    <property type="match status" value="1"/>
</dbReference>
<accession>A0ABY1AZ72</accession>
<comment type="caution">
    <text evidence="3">The sequence shown here is derived from an EMBL/GenBank/DDBJ whole genome shotgun (WGS) entry which is preliminary data.</text>
</comment>
<organism evidence="3 4">
    <name type="scientific">Rhizobium tibeticum</name>
    <dbReference type="NCBI Taxonomy" id="501024"/>
    <lineage>
        <taxon>Bacteria</taxon>
        <taxon>Pseudomonadati</taxon>
        <taxon>Pseudomonadota</taxon>
        <taxon>Alphaproteobacteria</taxon>
        <taxon>Hyphomicrobiales</taxon>
        <taxon>Rhizobiaceae</taxon>
        <taxon>Rhizobium/Agrobacterium group</taxon>
        <taxon>Rhizobium</taxon>
    </lineage>
</organism>
<name>A0ABY1AZ72_9HYPH</name>
<feature type="non-terminal residue" evidence="3">
    <location>
        <position position="1"/>
    </location>
</feature>
<dbReference type="PROSITE" id="PS50532">
    <property type="entry name" value="HTH_IS408"/>
    <property type="match status" value="1"/>
</dbReference>
<feature type="compositionally biased region" description="Basic and acidic residues" evidence="1">
    <location>
        <begin position="260"/>
        <end position="271"/>
    </location>
</feature>
<dbReference type="EMBL" id="FOCV01000135">
    <property type="protein sequence ID" value="SEP37319.1"/>
    <property type="molecule type" value="Genomic_DNA"/>
</dbReference>
<dbReference type="InterPro" id="IPR017895">
    <property type="entry name" value="HTH_IS408/IS1162_type"/>
</dbReference>
<protein>
    <submittedName>
        <fullName evidence="3">Transposase</fullName>
    </submittedName>
</protein>
<dbReference type="PANTHER" id="PTHR35004:SF8">
    <property type="entry name" value="TRANSPOSASE RV3428C-RELATED"/>
    <property type="match status" value="1"/>
</dbReference>
<evidence type="ECO:0000313" key="4">
    <source>
        <dbReference type="Proteomes" id="UP000198939"/>
    </source>
</evidence>
<evidence type="ECO:0000313" key="3">
    <source>
        <dbReference type="EMBL" id="SEP37319.1"/>
    </source>
</evidence>
<dbReference type="Proteomes" id="UP000198939">
    <property type="component" value="Unassembled WGS sequence"/>
</dbReference>
<feature type="region of interest" description="Disordered" evidence="1">
    <location>
        <begin position="260"/>
        <end position="286"/>
    </location>
</feature>
<evidence type="ECO:0000259" key="2">
    <source>
        <dbReference type="PROSITE" id="PS50532"/>
    </source>
</evidence>
<reference evidence="3 4" key="1">
    <citation type="submission" date="2016-10" db="EMBL/GenBank/DDBJ databases">
        <authorList>
            <person name="Varghese N."/>
            <person name="Submissions S."/>
        </authorList>
    </citation>
    <scope>NUCLEOTIDE SEQUENCE [LARGE SCALE GENOMIC DNA]</scope>
    <source>
        <strain evidence="3 4">CGMCC 1.7071</strain>
    </source>
</reference>
<sequence length="286" mass="32291">RSKTGQFSALKITPWVSNFGIKYLAMNEGILMPAKRRLTMRHLRQMLRLAASGTSSREIAVVLGIARSTVQDNLQRAAAVGLNWPLPGDLTDDALESKLFARNGIKQGTRRRVEPNWSDLAIELKKPGVTMLILWEEYRGSHPDGYGYSRFCELLRGFQQRLSPTMRQEHAAGDKVFVDYSGKKIPIVDRKTGEIREAEIFVAVLGASSFTYAEATWTQTLPDWIGSHVRMFRFFGGVPPADRSRQSEVRRQSCQLLRSRDQPQLRHDGLSLRRRRTSSTAKTSAG</sequence>
<dbReference type="InterPro" id="IPR036388">
    <property type="entry name" value="WH-like_DNA-bd_sf"/>
</dbReference>
<proteinExistence type="predicted"/>
<feature type="domain" description="HTH IS408-type" evidence="2">
    <location>
        <begin position="43"/>
        <end position="124"/>
    </location>
</feature>
<keyword evidence="4" id="KW-1185">Reference proteome</keyword>
<dbReference type="Gene3D" id="1.10.10.10">
    <property type="entry name" value="Winged helix-like DNA-binding domain superfamily/Winged helix DNA-binding domain"/>
    <property type="match status" value="1"/>
</dbReference>